<protein>
    <recommendedName>
        <fullName evidence="4">Caffeine-induced death protein 2</fullName>
    </recommendedName>
</protein>
<dbReference type="Proteomes" id="UP000663853">
    <property type="component" value="Unassembled WGS sequence"/>
</dbReference>
<dbReference type="PANTHER" id="PTHR31905">
    <property type="entry name" value="COILED-COIL DOMAIN-CONTAINING PROTEIN 58"/>
    <property type="match status" value="1"/>
</dbReference>
<reference evidence="2" key="1">
    <citation type="submission" date="2021-01" db="EMBL/GenBank/DDBJ databases">
        <authorList>
            <person name="Kaushik A."/>
        </authorList>
    </citation>
    <scope>NUCLEOTIDE SEQUENCE</scope>
    <source>
        <strain evidence="2">AG6-10EEA</strain>
    </source>
</reference>
<name>A0A8H3DGL0_9AGAM</name>
<organism evidence="2 3">
    <name type="scientific">Rhizoctonia solani</name>
    <dbReference type="NCBI Taxonomy" id="456999"/>
    <lineage>
        <taxon>Eukaryota</taxon>
        <taxon>Fungi</taxon>
        <taxon>Dikarya</taxon>
        <taxon>Basidiomycota</taxon>
        <taxon>Agaricomycotina</taxon>
        <taxon>Agaricomycetes</taxon>
        <taxon>Cantharellales</taxon>
        <taxon>Ceratobasidiaceae</taxon>
        <taxon>Rhizoctonia</taxon>
    </lineage>
</organism>
<comment type="similarity">
    <text evidence="1">Belongs to the MIX23 family.</text>
</comment>
<evidence type="ECO:0008006" key="4">
    <source>
        <dbReference type="Google" id="ProtNLM"/>
    </source>
</evidence>
<gene>
    <name evidence="2" type="ORF">RDB_LOCUS156798</name>
</gene>
<proteinExistence type="inferred from homology"/>
<evidence type="ECO:0000256" key="1">
    <source>
        <dbReference type="ARBA" id="ARBA00024204"/>
    </source>
</evidence>
<dbReference type="GO" id="GO:0005758">
    <property type="term" value="C:mitochondrial intermembrane space"/>
    <property type="evidence" value="ECO:0007669"/>
    <property type="project" value="InterPro"/>
</dbReference>
<dbReference type="Pfam" id="PF09774">
    <property type="entry name" value="MIX23"/>
    <property type="match status" value="1"/>
</dbReference>
<dbReference type="PANTHER" id="PTHR31905:SF2">
    <property type="entry name" value="PROTEIN MIX23"/>
    <property type="match status" value="1"/>
</dbReference>
<comment type="caution">
    <text evidence="2">The sequence shown here is derived from an EMBL/GenBank/DDBJ whole genome shotgun (WGS) entry which is preliminary data.</text>
</comment>
<dbReference type="InterPro" id="IPR019171">
    <property type="entry name" value="MIX23"/>
</dbReference>
<dbReference type="AlphaFoldDB" id="A0A8H3DGL0"/>
<sequence length="215" mass="24919">MEVVQAGRLSYGRPISVRRSATNHNSPLQYMQPELGSKAIHAPSTPPQLVRVSESLCQNLSQFKDLMKEYRKLDDSVTMRMNRNLAQFRDIDRHRSSRSGSPQDEACLHFWKELVANWENRTEIVNYCVGVVDASMEAKRQTLAGQDPKLDENRRTASALYTDEVKRNQMRNELTVETIIRQRSLDAFKSRCKFFEPPISDTRSRHWWDSVHAGH</sequence>
<evidence type="ECO:0000313" key="3">
    <source>
        <dbReference type="Proteomes" id="UP000663853"/>
    </source>
</evidence>
<accession>A0A8H3DGL0</accession>
<dbReference type="EMBL" id="CAJMXA010003891">
    <property type="protein sequence ID" value="CAE6524789.1"/>
    <property type="molecule type" value="Genomic_DNA"/>
</dbReference>
<evidence type="ECO:0000313" key="2">
    <source>
        <dbReference type="EMBL" id="CAE6524789.1"/>
    </source>
</evidence>